<feature type="region of interest" description="Disordered" evidence="1">
    <location>
        <begin position="399"/>
        <end position="420"/>
    </location>
</feature>
<feature type="compositionally biased region" description="Low complexity" evidence="1">
    <location>
        <begin position="265"/>
        <end position="283"/>
    </location>
</feature>
<feature type="region of interest" description="Disordered" evidence="1">
    <location>
        <begin position="1"/>
        <end position="24"/>
    </location>
</feature>
<name>A0ABQ8FMV8_9FUNG</name>
<gene>
    <name evidence="2" type="ORF">BASA50_001915</name>
</gene>
<feature type="compositionally biased region" description="Low complexity" evidence="1">
    <location>
        <begin position="184"/>
        <end position="215"/>
    </location>
</feature>
<evidence type="ECO:0000256" key="1">
    <source>
        <dbReference type="SAM" id="MobiDB-lite"/>
    </source>
</evidence>
<dbReference type="Proteomes" id="UP001648503">
    <property type="component" value="Unassembled WGS sequence"/>
</dbReference>
<dbReference type="EMBL" id="JAFCIX010000022">
    <property type="protein sequence ID" value="KAH6601020.1"/>
    <property type="molecule type" value="Genomic_DNA"/>
</dbReference>
<feature type="compositionally biased region" description="Basic and acidic residues" evidence="1">
    <location>
        <begin position="399"/>
        <end position="410"/>
    </location>
</feature>
<proteinExistence type="predicted"/>
<comment type="caution">
    <text evidence="2">The sequence shown here is derived from an EMBL/GenBank/DDBJ whole genome shotgun (WGS) entry which is preliminary data.</text>
</comment>
<feature type="compositionally biased region" description="Polar residues" evidence="1">
    <location>
        <begin position="358"/>
        <end position="371"/>
    </location>
</feature>
<evidence type="ECO:0000313" key="2">
    <source>
        <dbReference type="EMBL" id="KAH6601020.1"/>
    </source>
</evidence>
<sequence length="531" mass="58518">MLGGTTRHYPRSTVDTSNGDHVMTVPDTTIHSVTISDTRVDMDPPDSISRISHTLLLASPSLSAFGPSQRHSQRHSQSSTSRVRHFTPPTCLVRQLAQNHLMDSSSSSNSPVNAQNGLICSLEDSNHMDHVFESDQQSSRLTQMSDFVYFRLDSSAATTAATITTTATTATTATTTAATVVAAPLENNNDYNNNDYNSSDDNNNDDNNNLPLDLPLPDHHANTTPSLDTTNLRDMSSTSTTDPSIDALILSTKDCPEPNPIQEITPSATLSTTATKADAKSSTQAHPPLHNGRSPSLSFVADTLALLEATSNQLEAIIAQRKLLMAQEAKLIHTTEVHLRLLQQQQLQLQSTHITHFSNGWPSRDSQGSPHSESSESDYIPLFHTLNDFARMDRVLHTDVTSSDRPDKQDSTNPASLHGMHYDYRSPISYHSYSLQKSQSSDSLTGVHYSSDNQISFQPHAYADTHPQLLPRSLDIRTHPTYHEHNMSMDEHASFRSANHSNSKQGMSRSSLLNMLKNGTKKFTKRLTRQA</sequence>
<reference evidence="2 3" key="1">
    <citation type="submission" date="2021-02" db="EMBL/GenBank/DDBJ databases">
        <title>Variation within the Batrachochytrium salamandrivorans European outbreak.</title>
        <authorList>
            <person name="Kelly M."/>
            <person name="Pasmans F."/>
            <person name="Shea T.P."/>
            <person name="Munoz J.F."/>
            <person name="Carranza S."/>
            <person name="Cuomo C.A."/>
            <person name="Martel A."/>
        </authorList>
    </citation>
    <scope>NUCLEOTIDE SEQUENCE [LARGE SCALE GENOMIC DNA]</scope>
    <source>
        <strain evidence="2 3">AMFP18/2</strain>
    </source>
</reference>
<feature type="region of interest" description="Disordered" evidence="1">
    <location>
        <begin position="358"/>
        <end position="377"/>
    </location>
</feature>
<accession>A0ABQ8FMV8</accession>
<feature type="compositionally biased region" description="Polar residues" evidence="1">
    <location>
        <begin position="222"/>
        <end position="243"/>
    </location>
</feature>
<evidence type="ECO:0000313" key="3">
    <source>
        <dbReference type="Proteomes" id="UP001648503"/>
    </source>
</evidence>
<protein>
    <submittedName>
        <fullName evidence="2">Uncharacterized protein</fullName>
    </submittedName>
</protein>
<organism evidence="2 3">
    <name type="scientific">Batrachochytrium salamandrivorans</name>
    <dbReference type="NCBI Taxonomy" id="1357716"/>
    <lineage>
        <taxon>Eukaryota</taxon>
        <taxon>Fungi</taxon>
        <taxon>Fungi incertae sedis</taxon>
        <taxon>Chytridiomycota</taxon>
        <taxon>Chytridiomycota incertae sedis</taxon>
        <taxon>Chytridiomycetes</taxon>
        <taxon>Rhizophydiales</taxon>
        <taxon>Rhizophydiales incertae sedis</taxon>
        <taxon>Batrachochytrium</taxon>
    </lineage>
</organism>
<feature type="region of interest" description="Disordered" evidence="1">
    <location>
        <begin position="184"/>
        <end position="294"/>
    </location>
</feature>
<feature type="region of interest" description="Disordered" evidence="1">
    <location>
        <begin position="62"/>
        <end position="85"/>
    </location>
</feature>
<keyword evidence="3" id="KW-1185">Reference proteome</keyword>